<feature type="domain" description="N-acetyltransferase" evidence="3">
    <location>
        <begin position="10"/>
        <end position="168"/>
    </location>
</feature>
<comment type="caution">
    <text evidence="4">The sequence shown here is derived from an EMBL/GenBank/DDBJ whole genome shotgun (WGS) entry which is preliminary data.</text>
</comment>
<evidence type="ECO:0000259" key="3">
    <source>
        <dbReference type="PROSITE" id="PS51186"/>
    </source>
</evidence>
<proteinExistence type="predicted"/>
<dbReference type="InterPro" id="IPR016181">
    <property type="entry name" value="Acyl_CoA_acyltransferase"/>
</dbReference>
<evidence type="ECO:0000256" key="1">
    <source>
        <dbReference type="ARBA" id="ARBA00022679"/>
    </source>
</evidence>
<dbReference type="Pfam" id="PF00583">
    <property type="entry name" value="Acetyltransf_1"/>
    <property type="match status" value="1"/>
</dbReference>
<reference evidence="4 5" key="1">
    <citation type="submission" date="2024-02" db="EMBL/GenBank/DDBJ databases">
        <title>Characterization of antibiotic resistant novel bacterial strains and their environmental applications.</title>
        <authorList>
            <person name="Manzoor S."/>
            <person name="Abbas S."/>
            <person name="Arshad M."/>
            <person name="Li W.J."/>
            <person name="Ahmed I."/>
        </authorList>
    </citation>
    <scope>NUCLEOTIDE SEQUENCE [LARGE SCALE GENOMIC DNA]</scope>
    <source>
        <strain evidence="4 5">KACC 15558</strain>
    </source>
</reference>
<dbReference type="InterPro" id="IPR000182">
    <property type="entry name" value="GNAT_dom"/>
</dbReference>
<dbReference type="SUPFAM" id="SSF55729">
    <property type="entry name" value="Acyl-CoA N-acyltransferases (Nat)"/>
    <property type="match status" value="1"/>
</dbReference>
<dbReference type="PANTHER" id="PTHR43072:SF23">
    <property type="entry name" value="UPF0039 PROTEIN C11D3.02C"/>
    <property type="match status" value="1"/>
</dbReference>
<accession>A0ABP9U3V0</accession>
<protein>
    <submittedName>
        <fullName evidence="4">GNAT family N-acetyltransferase</fullName>
    </submittedName>
</protein>
<keyword evidence="5" id="KW-1185">Reference proteome</keyword>
<dbReference type="CDD" id="cd04301">
    <property type="entry name" value="NAT_SF"/>
    <property type="match status" value="1"/>
</dbReference>
<keyword evidence="1" id="KW-0808">Transferase</keyword>
<dbReference type="EMBL" id="BAABNP010000007">
    <property type="protein sequence ID" value="GAA5340913.1"/>
    <property type="molecule type" value="Genomic_DNA"/>
</dbReference>
<dbReference type="PROSITE" id="PS51186">
    <property type="entry name" value="GNAT"/>
    <property type="match status" value="1"/>
</dbReference>
<keyword evidence="2" id="KW-0012">Acyltransferase</keyword>
<evidence type="ECO:0000313" key="4">
    <source>
        <dbReference type="EMBL" id="GAA5340913.1"/>
    </source>
</evidence>
<evidence type="ECO:0000256" key="2">
    <source>
        <dbReference type="ARBA" id="ARBA00023315"/>
    </source>
</evidence>
<dbReference type="RefSeq" id="WP_342038126.1">
    <property type="nucleotide sequence ID" value="NZ_BAABBK010000006.1"/>
</dbReference>
<name>A0ABP9U3V0_9MICO</name>
<dbReference type="PANTHER" id="PTHR43072">
    <property type="entry name" value="N-ACETYLTRANSFERASE"/>
    <property type="match status" value="1"/>
</dbReference>
<dbReference type="Proteomes" id="UP001498935">
    <property type="component" value="Unassembled WGS sequence"/>
</dbReference>
<dbReference type="Gene3D" id="3.40.630.30">
    <property type="match status" value="1"/>
</dbReference>
<sequence length="178" mass="19305">MTDDPTVGDLSFRPLTEADWPAVEEIYRAGIATGHATFEAEPPRTWEAFAAGKHPGLMLAAVDARGQLLGWAAASPVSTREVYRGVVEHSIYIRPDAAGQGVGARLLAAFVALADRAGVWTIQASVFPENTVSLRLHEGAGFRAIGRRERIARMSFGPLAGRWRDTVLIERRTPTSPE</sequence>
<organism evidence="4 5">
    <name type="scientific">Brevibacterium ammoniilyticum</name>
    <dbReference type="NCBI Taxonomy" id="1046555"/>
    <lineage>
        <taxon>Bacteria</taxon>
        <taxon>Bacillati</taxon>
        <taxon>Actinomycetota</taxon>
        <taxon>Actinomycetes</taxon>
        <taxon>Micrococcales</taxon>
        <taxon>Brevibacteriaceae</taxon>
        <taxon>Brevibacterium</taxon>
    </lineage>
</organism>
<evidence type="ECO:0000313" key="5">
    <source>
        <dbReference type="Proteomes" id="UP001498935"/>
    </source>
</evidence>
<gene>
    <name evidence="4" type="ORF">KACC15558_19530</name>
</gene>